<dbReference type="InterPro" id="IPR000326">
    <property type="entry name" value="PAP2/HPO"/>
</dbReference>
<dbReference type="SUPFAM" id="SSF48317">
    <property type="entry name" value="Acid phosphatase/Vanadium-dependent haloperoxidase"/>
    <property type="match status" value="1"/>
</dbReference>
<dbReference type="Pfam" id="PF01569">
    <property type="entry name" value="PAP2"/>
    <property type="match status" value="1"/>
</dbReference>
<evidence type="ECO:0000256" key="1">
    <source>
        <dbReference type="SAM" id="Phobius"/>
    </source>
</evidence>
<keyword evidence="1" id="KW-0472">Membrane</keyword>
<feature type="domain" description="Phosphatidic acid phosphatase type 2/haloperoxidase" evidence="2">
    <location>
        <begin position="56"/>
        <end position="172"/>
    </location>
</feature>
<dbReference type="InterPro" id="IPR036938">
    <property type="entry name" value="PAP2/HPO_sf"/>
</dbReference>
<protein>
    <submittedName>
        <fullName evidence="3">Undecaprenyl-diphosphatase</fullName>
    </submittedName>
</protein>
<feature type="transmembrane region" description="Helical" evidence="1">
    <location>
        <begin position="104"/>
        <end position="124"/>
    </location>
</feature>
<proteinExistence type="predicted"/>
<dbReference type="AlphaFoldDB" id="A0A1G9RXQ3"/>
<keyword evidence="1" id="KW-0812">Transmembrane</keyword>
<organism evidence="3 4">
    <name type="scientific">Siphonobacter aquaeclarae</name>
    <dbReference type="NCBI Taxonomy" id="563176"/>
    <lineage>
        <taxon>Bacteria</taxon>
        <taxon>Pseudomonadati</taxon>
        <taxon>Bacteroidota</taxon>
        <taxon>Cytophagia</taxon>
        <taxon>Cytophagales</taxon>
        <taxon>Cytophagaceae</taxon>
        <taxon>Siphonobacter</taxon>
    </lineage>
</organism>
<feature type="transmembrane region" description="Helical" evidence="1">
    <location>
        <begin position="157"/>
        <end position="175"/>
    </location>
</feature>
<dbReference type="Gene3D" id="1.20.144.10">
    <property type="entry name" value="Phosphatidic acid phosphatase type 2/haloperoxidase"/>
    <property type="match status" value="1"/>
</dbReference>
<dbReference type="EMBL" id="FNGS01000005">
    <property type="protein sequence ID" value="SDM28039.1"/>
    <property type="molecule type" value="Genomic_DNA"/>
</dbReference>
<dbReference type="STRING" id="563176.SAMN04488090_3095"/>
<evidence type="ECO:0000259" key="2">
    <source>
        <dbReference type="SMART" id="SM00014"/>
    </source>
</evidence>
<feature type="transmembrane region" description="Helical" evidence="1">
    <location>
        <begin position="56"/>
        <end position="75"/>
    </location>
</feature>
<gene>
    <name evidence="3" type="ORF">SAMN04488090_3095</name>
</gene>
<keyword evidence="1" id="KW-1133">Transmembrane helix</keyword>
<dbReference type="PANTHER" id="PTHR14969">
    <property type="entry name" value="SPHINGOSINE-1-PHOSPHATE PHOSPHOHYDROLASE"/>
    <property type="match status" value="1"/>
</dbReference>
<sequence>MLYDIDTRIFLALNGAHASWLDPVMYWVSDQAFWYPFYALILAWLIWTFRGRSTGIVLCIIATIALGDQFTSSILKPWVARLRPCHEPSIERLVHVVWECGGPFGFASSHAANTFGFATVLTLLAGQKYPAVRWLYVWAALVSYSRIYVGAHYPLDVAVGAGVGILSAFLVTFVYRRIQQTRTA</sequence>
<dbReference type="PANTHER" id="PTHR14969:SF13">
    <property type="entry name" value="AT30094P"/>
    <property type="match status" value="1"/>
</dbReference>
<reference evidence="3 4" key="1">
    <citation type="submission" date="2016-10" db="EMBL/GenBank/DDBJ databases">
        <authorList>
            <person name="de Groot N.N."/>
        </authorList>
    </citation>
    <scope>NUCLEOTIDE SEQUENCE [LARGE SCALE GENOMIC DNA]</scope>
    <source>
        <strain evidence="3 4">DSM 21668</strain>
    </source>
</reference>
<name>A0A1G9RXQ3_9BACT</name>
<evidence type="ECO:0000313" key="4">
    <source>
        <dbReference type="Proteomes" id="UP000198901"/>
    </source>
</evidence>
<dbReference type="SMART" id="SM00014">
    <property type="entry name" value="acidPPc"/>
    <property type="match status" value="1"/>
</dbReference>
<dbReference type="OrthoDB" id="9789113at2"/>
<keyword evidence="4" id="KW-1185">Reference proteome</keyword>
<dbReference type="RefSeq" id="WP_093204017.1">
    <property type="nucleotide sequence ID" value="NZ_FNGS01000005.1"/>
</dbReference>
<feature type="transmembrane region" description="Helical" evidence="1">
    <location>
        <begin position="32"/>
        <end position="49"/>
    </location>
</feature>
<evidence type="ECO:0000313" key="3">
    <source>
        <dbReference type="EMBL" id="SDM28039.1"/>
    </source>
</evidence>
<feature type="transmembrane region" description="Helical" evidence="1">
    <location>
        <begin position="131"/>
        <end position="151"/>
    </location>
</feature>
<accession>A0A1G9RXQ3</accession>
<dbReference type="Proteomes" id="UP000198901">
    <property type="component" value="Unassembled WGS sequence"/>
</dbReference>